<gene>
    <name evidence="8" type="ORF">BCR34DRAFT_573698</name>
</gene>
<feature type="transmembrane region" description="Helical" evidence="6">
    <location>
        <begin position="138"/>
        <end position="158"/>
    </location>
</feature>
<protein>
    <submittedName>
        <fullName evidence="8">Major facilitator superfamily domain-containing protein</fullName>
    </submittedName>
</protein>
<organism evidence="8 9">
    <name type="scientific">Clohesyomyces aquaticus</name>
    <dbReference type="NCBI Taxonomy" id="1231657"/>
    <lineage>
        <taxon>Eukaryota</taxon>
        <taxon>Fungi</taxon>
        <taxon>Dikarya</taxon>
        <taxon>Ascomycota</taxon>
        <taxon>Pezizomycotina</taxon>
        <taxon>Dothideomycetes</taxon>
        <taxon>Pleosporomycetidae</taxon>
        <taxon>Pleosporales</taxon>
        <taxon>Lindgomycetaceae</taxon>
        <taxon>Clohesyomyces</taxon>
    </lineage>
</organism>
<dbReference type="InterPro" id="IPR036259">
    <property type="entry name" value="MFS_trans_sf"/>
</dbReference>
<evidence type="ECO:0000259" key="7">
    <source>
        <dbReference type="PROSITE" id="PS50850"/>
    </source>
</evidence>
<feature type="transmembrane region" description="Helical" evidence="6">
    <location>
        <begin position="345"/>
        <end position="365"/>
    </location>
</feature>
<dbReference type="Pfam" id="PF07690">
    <property type="entry name" value="MFS_1"/>
    <property type="match status" value="1"/>
</dbReference>
<dbReference type="SUPFAM" id="SSF103473">
    <property type="entry name" value="MFS general substrate transporter"/>
    <property type="match status" value="1"/>
</dbReference>
<keyword evidence="9" id="KW-1185">Reference proteome</keyword>
<evidence type="ECO:0000256" key="4">
    <source>
        <dbReference type="ARBA" id="ARBA00023136"/>
    </source>
</evidence>
<dbReference type="EMBL" id="MCFA01000150">
    <property type="protein sequence ID" value="ORY03145.1"/>
    <property type="molecule type" value="Genomic_DNA"/>
</dbReference>
<comment type="subcellular location">
    <subcellularLocation>
        <location evidence="1">Membrane</location>
        <topology evidence="1">Multi-pass membrane protein</topology>
    </subcellularLocation>
</comment>
<dbReference type="GO" id="GO:0022857">
    <property type="term" value="F:transmembrane transporter activity"/>
    <property type="evidence" value="ECO:0007669"/>
    <property type="project" value="InterPro"/>
</dbReference>
<sequence length="570" mass="60936">MSAPSEKTISKTKEKQHDENIRDYTDSDVGVSDNYPTGIRLTLIMVSLMLGTSLMALDATIISVATPKISTQFQALGDVGWYGAAYSMLLTAFTPIASNFYKYFHPKYVYLAFIVIFEGGSILCAAAPNSSSFIAGRAIAGIGAAGLLQGAFGILTYVCTLEKRPLFLGGVVSLFGLFSSIGPVLGGELTERTSWRWCFWINVPIGGVVFAGIVFALTLTGLDQTTRNLPLATKARKLDLPGVVLLIASVSCLFLALQEGGIKMPWSHARPVGLLVGFVTIFFLFALWQWKAGEDATVPLRYLRHRTTVWGSLYLFWDNMASYITIYYMPFYFQAGLNQSPLKSGVSYMSLAVPQMIGLIAGGGITTATGHYMPVILFAQVLCATGAGLLTTITTSTRTVLWATYMVLAGLGLGLGVNVPHIAIQAVMETDNDVFIANGIASFFGQLGGSLGVPIGNAILIKALKTNILEKAPGISPATAIDAGALAINTLATSESLLAGLRQAWAVSVGRVNIFLVAIICISVPTACGMNWLNIKTISREREEQKKVAARAGLNSGSTEDKREDKGESV</sequence>
<evidence type="ECO:0000313" key="9">
    <source>
        <dbReference type="Proteomes" id="UP000193144"/>
    </source>
</evidence>
<keyword evidence="4 6" id="KW-0472">Membrane</keyword>
<keyword evidence="3 6" id="KW-1133">Transmembrane helix</keyword>
<evidence type="ECO:0000256" key="5">
    <source>
        <dbReference type="SAM" id="MobiDB-lite"/>
    </source>
</evidence>
<feature type="transmembrane region" description="Helical" evidence="6">
    <location>
        <begin position="400"/>
        <end position="423"/>
    </location>
</feature>
<dbReference type="PROSITE" id="PS50850">
    <property type="entry name" value="MFS"/>
    <property type="match status" value="1"/>
</dbReference>
<feature type="transmembrane region" description="Helical" evidence="6">
    <location>
        <begin position="79"/>
        <end position="96"/>
    </location>
</feature>
<feature type="domain" description="Major facilitator superfamily (MFS) profile" evidence="7">
    <location>
        <begin position="44"/>
        <end position="502"/>
    </location>
</feature>
<dbReference type="OrthoDB" id="10021397at2759"/>
<feature type="transmembrane region" description="Helical" evidence="6">
    <location>
        <begin position="41"/>
        <end position="67"/>
    </location>
</feature>
<evidence type="ECO:0000256" key="6">
    <source>
        <dbReference type="SAM" id="Phobius"/>
    </source>
</evidence>
<evidence type="ECO:0000256" key="2">
    <source>
        <dbReference type="ARBA" id="ARBA00022692"/>
    </source>
</evidence>
<feature type="transmembrane region" description="Helical" evidence="6">
    <location>
        <begin position="435"/>
        <end position="460"/>
    </location>
</feature>
<feature type="region of interest" description="Disordered" evidence="5">
    <location>
        <begin position="1"/>
        <end position="25"/>
    </location>
</feature>
<feature type="transmembrane region" description="Helical" evidence="6">
    <location>
        <begin position="310"/>
        <end position="333"/>
    </location>
</feature>
<feature type="transmembrane region" description="Helical" evidence="6">
    <location>
        <begin position="269"/>
        <end position="290"/>
    </location>
</feature>
<dbReference type="GO" id="GO:0005886">
    <property type="term" value="C:plasma membrane"/>
    <property type="evidence" value="ECO:0007669"/>
    <property type="project" value="TreeGrafter"/>
</dbReference>
<feature type="transmembrane region" description="Helical" evidence="6">
    <location>
        <begin position="371"/>
        <end position="393"/>
    </location>
</feature>
<feature type="transmembrane region" description="Helical" evidence="6">
    <location>
        <begin position="108"/>
        <end position="126"/>
    </location>
</feature>
<feature type="compositionally biased region" description="Basic and acidic residues" evidence="5">
    <location>
        <begin position="559"/>
        <end position="570"/>
    </location>
</feature>
<evidence type="ECO:0000256" key="1">
    <source>
        <dbReference type="ARBA" id="ARBA00004141"/>
    </source>
</evidence>
<feature type="region of interest" description="Disordered" evidence="5">
    <location>
        <begin position="548"/>
        <end position="570"/>
    </location>
</feature>
<evidence type="ECO:0000313" key="8">
    <source>
        <dbReference type="EMBL" id="ORY03145.1"/>
    </source>
</evidence>
<dbReference type="Proteomes" id="UP000193144">
    <property type="component" value="Unassembled WGS sequence"/>
</dbReference>
<dbReference type="AlphaFoldDB" id="A0A1Y1Z011"/>
<reference evidence="8 9" key="1">
    <citation type="submission" date="2016-07" db="EMBL/GenBank/DDBJ databases">
        <title>Pervasive Adenine N6-methylation of Active Genes in Fungi.</title>
        <authorList>
            <consortium name="DOE Joint Genome Institute"/>
            <person name="Mondo S.J."/>
            <person name="Dannebaum R.O."/>
            <person name="Kuo R.C."/>
            <person name="Labutti K."/>
            <person name="Haridas S."/>
            <person name="Kuo A."/>
            <person name="Salamov A."/>
            <person name="Ahrendt S.R."/>
            <person name="Lipzen A."/>
            <person name="Sullivan W."/>
            <person name="Andreopoulos W.B."/>
            <person name="Clum A."/>
            <person name="Lindquist E."/>
            <person name="Daum C."/>
            <person name="Ramamoorthy G.K."/>
            <person name="Gryganskyi A."/>
            <person name="Culley D."/>
            <person name="Magnuson J.K."/>
            <person name="James T.Y."/>
            <person name="O'Malley M.A."/>
            <person name="Stajich J.E."/>
            <person name="Spatafora J.W."/>
            <person name="Visel A."/>
            <person name="Grigoriev I.V."/>
        </authorList>
    </citation>
    <scope>NUCLEOTIDE SEQUENCE [LARGE SCALE GENOMIC DNA]</scope>
    <source>
        <strain evidence="8 9">CBS 115471</strain>
    </source>
</reference>
<dbReference type="Gene3D" id="1.20.1250.20">
    <property type="entry name" value="MFS general substrate transporter like domains"/>
    <property type="match status" value="2"/>
</dbReference>
<evidence type="ECO:0000256" key="3">
    <source>
        <dbReference type="ARBA" id="ARBA00022989"/>
    </source>
</evidence>
<feature type="transmembrane region" description="Helical" evidence="6">
    <location>
        <begin position="512"/>
        <end position="533"/>
    </location>
</feature>
<name>A0A1Y1Z011_9PLEO</name>
<dbReference type="InterPro" id="IPR011701">
    <property type="entry name" value="MFS"/>
</dbReference>
<keyword evidence="2 6" id="KW-0812">Transmembrane</keyword>
<dbReference type="PANTHER" id="PTHR23501:SF199">
    <property type="entry name" value="MFS EFFLUX TRANSPORTER INPD-RELATED"/>
    <property type="match status" value="1"/>
</dbReference>
<dbReference type="InterPro" id="IPR020846">
    <property type="entry name" value="MFS_dom"/>
</dbReference>
<comment type="caution">
    <text evidence="8">The sequence shown here is derived from an EMBL/GenBank/DDBJ whole genome shotgun (WGS) entry which is preliminary data.</text>
</comment>
<feature type="transmembrane region" description="Helical" evidence="6">
    <location>
        <begin position="164"/>
        <end position="185"/>
    </location>
</feature>
<accession>A0A1Y1Z011</accession>
<feature type="compositionally biased region" description="Basic and acidic residues" evidence="5">
    <location>
        <begin position="8"/>
        <end position="25"/>
    </location>
</feature>
<proteinExistence type="predicted"/>
<feature type="transmembrane region" description="Helical" evidence="6">
    <location>
        <begin position="197"/>
        <end position="220"/>
    </location>
</feature>
<dbReference type="PANTHER" id="PTHR23501">
    <property type="entry name" value="MAJOR FACILITATOR SUPERFAMILY"/>
    <property type="match status" value="1"/>
</dbReference>
<feature type="transmembrane region" description="Helical" evidence="6">
    <location>
        <begin position="240"/>
        <end position="257"/>
    </location>
</feature>